<evidence type="ECO:0000256" key="9">
    <source>
        <dbReference type="ARBA" id="ARBA00022692"/>
    </source>
</evidence>
<dbReference type="AlphaFoldDB" id="A0A2S7N151"/>
<evidence type="ECO:0000256" key="3">
    <source>
        <dbReference type="ARBA" id="ARBA00004308"/>
    </source>
</evidence>
<keyword evidence="14" id="KW-1208">Phospholipid metabolism</keyword>
<evidence type="ECO:0000256" key="2">
    <source>
        <dbReference type="ARBA" id="ARBA00004141"/>
    </source>
</evidence>
<keyword evidence="12 17" id="KW-0472">Membrane</keyword>
<dbReference type="InterPro" id="IPR043130">
    <property type="entry name" value="CDP-OH_PTrfase_TM_dom"/>
</dbReference>
<organism evidence="18 19">
    <name type="scientific">Pradoshia eiseniae</name>
    <dbReference type="NCBI Taxonomy" id="2064768"/>
    <lineage>
        <taxon>Bacteria</taxon>
        <taxon>Bacillati</taxon>
        <taxon>Bacillota</taxon>
        <taxon>Bacilli</taxon>
        <taxon>Bacillales</taxon>
        <taxon>Bacillaceae</taxon>
        <taxon>Pradoshia</taxon>
    </lineage>
</organism>
<keyword evidence="13" id="KW-0594">Phospholipid biosynthesis</keyword>
<evidence type="ECO:0000256" key="5">
    <source>
        <dbReference type="ARBA" id="ARBA00013174"/>
    </source>
</evidence>
<evidence type="ECO:0000313" key="19">
    <source>
        <dbReference type="Proteomes" id="UP000239663"/>
    </source>
</evidence>
<comment type="caution">
    <text evidence="18">The sequence shown here is derived from an EMBL/GenBank/DDBJ whole genome shotgun (WGS) entry which is preliminary data.</text>
</comment>
<keyword evidence="19" id="KW-1185">Reference proteome</keyword>
<gene>
    <name evidence="18" type="primary">pssA</name>
    <name evidence="18" type="ORF">CYL18_07390</name>
</gene>
<name>A0A2S7N151_9BACI</name>
<dbReference type="InterPro" id="IPR048254">
    <property type="entry name" value="CDP_ALCOHOL_P_TRANSF_CS"/>
</dbReference>
<dbReference type="NCBIfam" id="TIGR00473">
    <property type="entry name" value="pssA"/>
    <property type="match status" value="1"/>
</dbReference>
<feature type="transmembrane region" description="Helical" evidence="17">
    <location>
        <begin position="146"/>
        <end position="164"/>
    </location>
</feature>
<dbReference type="EMBL" id="PKOZ01000003">
    <property type="protein sequence ID" value="PQD95708.1"/>
    <property type="molecule type" value="Genomic_DNA"/>
</dbReference>
<dbReference type="InterPro" id="IPR000462">
    <property type="entry name" value="CDP-OH_P_trans"/>
</dbReference>
<evidence type="ECO:0000256" key="7">
    <source>
        <dbReference type="ARBA" id="ARBA00022516"/>
    </source>
</evidence>
<keyword evidence="10 17" id="KW-1133">Transmembrane helix</keyword>
<evidence type="ECO:0000256" key="17">
    <source>
        <dbReference type="SAM" id="Phobius"/>
    </source>
</evidence>
<keyword evidence="11" id="KW-0443">Lipid metabolism</keyword>
<dbReference type="GO" id="GO:0012505">
    <property type="term" value="C:endomembrane system"/>
    <property type="evidence" value="ECO:0007669"/>
    <property type="project" value="UniProtKB-SubCell"/>
</dbReference>
<sequence>MIKQIPNLITLGNLYCGYLSISYIISGDVRNATILIFIALMLDMLDGRMARILGVANDLGKQLDSLADIVSFGVAPAFLASYTFFLDFGQYGIWVAGLFPLFGCYRLARFNITPTEESMKHFRGIPITFAGGIVAFLVLLENYIHVGLFVVLFFGLAILMVSTIKIPSFKKVKLNYYTVIITLFLLYMFYLIARSGFKSVPEFFYVAIAIYVVFIVARYIKGKTPRFKLKKSRTIKLPRKHKRKANR</sequence>
<evidence type="ECO:0000313" key="18">
    <source>
        <dbReference type="EMBL" id="PQD95708.1"/>
    </source>
</evidence>
<feature type="transmembrane region" description="Helical" evidence="17">
    <location>
        <begin position="66"/>
        <end position="85"/>
    </location>
</feature>
<proteinExistence type="inferred from homology"/>
<feature type="transmembrane region" description="Helical" evidence="17">
    <location>
        <begin position="91"/>
        <end position="108"/>
    </location>
</feature>
<evidence type="ECO:0000256" key="1">
    <source>
        <dbReference type="ARBA" id="ARBA00000287"/>
    </source>
</evidence>
<evidence type="ECO:0000256" key="12">
    <source>
        <dbReference type="ARBA" id="ARBA00023136"/>
    </source>
</evidence>
<evidence type="ECO:0000256" key="6">
    <source>
        <dbReference type="ARBA" id="ARBA00017171"/>
    </source>
</evidence>
<evidence type="ECO:0000256" key="16">
    <source>
        <dbReference type="RuleBase" id="RU003750"/>
    </source>
</evidence>
<evidence type="ECO:0000256" key="4">
    <source>
        <dbReference type="ARBA" id="ARBA00010441"/>
    </source>
</evidence>
<dbReference type="EC" id="2.7.8.8" evidence="5"/>
<dbReference type="InterPro" id="IPR004533">
    <property type="entry name" value="CDP-diaglyc--ser_O-PTrfase"/>
</dbReference>
<comment type="similarity">
    <text evidence="4 16">Belongs to the CDP-alcohol phosphatidyltransferase class-I family.</text>
</comment>
<comment type="subcellular location">
    <subcellularLocation>
        <location evidence="3">Endomembrane system</location>
    </subcellularLocation>
    <subcellularLocation>
        <location evidence="2">Membrane</location>
        <topology evidence="2">Multi-pass membrane protein</topology>
    </subcellularLocation>
</comment>
<dbReference type="RefSeq" id="WP_104848854.1">
    <property type="nucleotide sequence ID" value="NZ_PKOZ01000003.1"/>
</dbReference>
<evidence type="ECO:0000256" key="15">
    <source>
        <dbReference type="ARBA" id="ARBA00032361"/>
    </source>
</evidence>
<evidence type="ECO:0000256" key="13">
    <source>
        <dbReference type="ARBA" id="ARBA00023209"/>
    </source>
</evidence>
<evidence type="ECO:0000256" key="10">
    <source>
        <dbReference type="ARBA" id="ARBA00022989"/>
    </source>
</evidence>
<evidence type="ECO:0000256" key="8">
    <source>
        <dbReference type="ARBA" id="ARBA00022679"/>
    </source>
</evidence>
<keyword evidence="9 17" id="KW-0812">Transmembrane</keyword>
<feature type="transmembrane region" description="Helical" evidence="17">
    <location>
        <begin position="203"/>
        <end position="220"/>
    </location>
</feature>
<feature type="transmembrane region" description="Helical" evidence="17">
    <location>
        <begin position="176"/>
        <end position="197"/>
    </location>
</feature>
<dbReference type="Gene3D" id="1.20.120.1760">
    <property type="match status" value="1"/>
</dbReference>
<reference evidence="18 19" key="1">
    <citation type="submission" date="2017-12" db="EMBL/GenBank/DDBJ databases">
        <title>Taxonomic description and draft genome of Pradoshia cofamensis Gen. nov., sp. nov., a thermotolerant bacillale isolated from anterior gut of earthworm Eisenia fetida.</title>
        <authorList>
            <person name="Saha T."/>
            <person name="Chakraborty R."/>
        </authorList>
    </citation>
    <scope>NUCLEOTIDE SEQUENCE [LARGE SCALE GENOMIC DNA]</scope>
    <source>
        <strain evidence="18 19">EAG3</strain>
    </source>
</reference>
<dbReference type="PROSITE" id="PS00379">
    <property type="entry name" value="CDP_ALCOHOL_P_TRANSF"/>
    <property type="match status" value="1"/>
</dbReference>
<keyword evidence="8 16" id="KW-0808">Transferase</keyword>
<dbReference type="Pfam" id="PF01066">
    <property type="entry name" value="CDP-OH_P_transf"/>
    <property type="match status" value="1"/>
</dbReference>
<feature type="transmembrane region" description="Helical" evidence="17">
    <location>
        <begin position="120"/>
        <end position="140"/>
    </location>
</feature>
<accession>A0A2S7N151</accession>
<dbReference type="OrthoDB" id="9777147at2"/>
<dbReference type="GO" id="GO:0008654">
    <property type="term" value="P:phospholipid biosynthetic process"/>
    <property type="evidence" value="ECO:0007669"/>
    <property type="project" value="UniProtKB-KW"/>
</dbReference>
<dbReference type="GO" id="GO:0016020">
    <property type="term" value="C:membrane"/>
    <property type="evidence" value="ECO:0007669"/>
    <property type="project" value="UniProtKB-SubCell"/>
</dbReference>
<protein>
    <recommendedName>
        <fullName evidence="6">CDP-diacylglycerol--serine O-phosphatidyltransferase</fullName>
        <ecNumber evidence="5">2.7.8.8</ecNumber>
    </recommendedName>
    <alternativeName>
        <fullName evidence="15">Phosphatidylserine synthase</fullName>
    </alternativeName>
</protein>
<keyword evidence="7" id="KW-0444">Lipid biosynthesis</keyword>
<evidence type="ECO:0000256" key="11">
    <source>
        <dbReference type="ARBA" id="ARBA00023098"/>
    </source>
</evidence>
<evidence type="ECO:0000256" key="14">
    <source>
        <dbReference type="ARBA" id="ARBA00023264"/>
    </source>
</evidence>
<comment type="catalytic activity">
    <reaction evidence="1">
        <text>a CDP-1,2-diacyl-sn-glycerol + L-serine = a 1,2-diacyl-sn-glycero-3-phospho-L-serine + CMP + H(+)</text>
        <dbReference type="Rhea" id="RHEA:16913"/>
        <dbReference type="ChEBI" id="CHEBI:15378"/>
        <dbReference type="ChEBI" id="CHEBI:33384"/>
        <dbReference type="ChEBI" id="CHEBI:57262"/>
        <dbReference type="ChEBI" id="CHEBI:58332"/>
        <dbReference type="ChEBI" id="CHEBI:60377"/>
        <dbReference type="EC" id="2.7.8.8"/>
    </reaction>
</comment>
<dbReference type="GO" id="GO:0003882">
    <property type="term" value="F:CDP-diacylglycerol-serine O-phosphatidyltransferase activity"/>
    <property type="evidence" value="ECO:0007669"/>
    <property type="project" value="UniProtKB-EC"/>
</dbReference>
<dbReference type="Proteomes" id="UP000239663">
    <property type="component" value="Unassembled WGS sequence"/>
</dbReference>
<feature type="transmembrane region" description="Helical" evidence="17">
    <location>
        <begin position="20"/>
        <end position="45"/>
    </location>
</feature>